<dbReference type="GO" id="GO:0008270">
    <property type="term" value="F:zinc ion binding"/>
    <property type="evidence" value="ECO:0007669"/>
    <property type="project" value="UniProtKB-KW"/>
</dbReference>
<keyword evidence="6" id="KW-0391">Immunity</keyword>
<keyword evidence="4" id="KW-0863">Zinc-finger</keyword>
<gene>
    <name evidence="8" type="ORF">AMORRO_LOCUS7910</name>
</gene>
<keyword evidence="2" id="KW-0963">Cytoplasm</keyword>
<dbReference type="InterPro" id="IPR046439">
    <property type="entry name" value="ZF_RZ_dom"/>
</dbReference>
<comment type="subcellular location">
    <subcellularLocation>
        <location evidence="1">Cytoplasm</location>
    </subcellularLocation>
</comment>
<evidence type="ECO:0000256" key="6">
    <source>
        <dbReference type="ARBA" id="ARBA00022859"/>
    </source>
</evidence>
<dbReference type="InterPro" id="IPR027417">
    <property type="entry name" value="P-loop_NTPase"/>
</dbReference>
<dbReference type="GO" id="GO:0005737">
    <property type="term" value="C:cytoplasm"/>
    <property type="evidence" value="ECO:0007669"/>
    <property type="project" value="UniProtKB-SubCell"/>
</dbReference>
<dbReference type="GO" id="GO:0016887">
    <property type="term" value="F:ATP hydrolysis activity"/>
    <property type="evidence" value="ECO:0007669"/>
    <property type="project" value="InterPro"/>
</dbReference>
<feature type="non-terminal residue" evidence="8">
    <location>
        <position position="2401"/>
    </location>
</feature>
<reference evidence="8" key="1">
    <citation type="submission" date="2021-06" db="EMBL/GenBank/DDBJ databases">
        <authorList>
            <person name="Kallberg Y."/>
            <person name="Tangrot J."/>
            <person name="Rosling A."/>
        </authorList>
    </citation>
    <scope>NUCLEOTIDE SEQUENCE</scope>
    <source>
        <strain evidence="8">CL551</strain>
    </source>
</reference>
<sequence length="2401" mass="277927">SMDERDKHRYVTRFYPHEKLTRSYILSLSLCYQARFYDQNLRTEYCEAICKAYNKFKGIRRAMTQDYYRAIIRDEQEDFMVRMSKPPQVAENEALLENVLVMIVCILTKIPVFVIGAPGASKSLAIRLVSQNLRGGDSDDPYFRTLPQVYVIPYQGSSSSTSDGVVKVFKKAEEYQKTNSKDFPLITVVLLDEVGLAETSPHNPLKVLHSLLEPSYPQEFPNVSVIGISNWRLDNSKSSRALLIQRPKFEGKDLMDTAHRLLTKNKGFRIFGNSKILHALSESYLEYEKKQPIKNFHGLRDYYSLVKSLSSSDDNPESTQMVLARNFGGTNNVDQLCEKHFSSVIKAFYGKIMKFKKFSAEELIKANLEDNGARHLMIIGKSDSIVNLLTYKLQHWSNELSRKRDFLGASKITRSSAWDMEPVVIYGSQFPNDFDDDYQYSVLSRIMMCVEAGRPLILTDLEIIYGSLYDLWNQNYITVGRDDNQKFYTRVALGAYSNPMVCVHENFRCILVLDEKKVDFADPPLLNRFEKQKMSINDTLDDRMSGLVRELSTWCKQISNFVKQGNFAKSEFKERDTFVGFDPEETLQSLVIHNCTTTELTDEEIFVRCKEMLINIASADGIIRSRNSGLSVDIEEIERWKNVYFHEQHHDNIATYIRSLLDENLMKDQGFKTVINTFSNINTDIASCLSEILTCQIDKISTFKSEAQLTARIKHFWFESNADMLILQCDLTAVSAGCIKLAKFIIEQLQKEFMISDESPIVKHVCIILHMMRENEATTTSFNFMCGWKLVTIENLTSQGQTLTAYLDNSLNEILEHVYPFKEIISQELLWCLLCMKFPSTPESVDYIKLLVQEIPKHEEFLDCLRVRTLEWIGENVPEDWLLQVASNKKDLYLYSSFSLSLQTYIRNQVRKPISKLLCVLERMSGLCPLFIKDDLKHFDDLYDYDPPSDELFEFWKQVFMDSKIVNIEYLLDPKPDLYQIPARNHNTRFPFSTYYMDQINKFRKLYQEDLSVLEEDENNYDEMGELRIDVIENCIERFTENVCSVIPLLKSPKLFEEPEIYFKDFVTVALPKFGKYNKDGELLRWIILYHLGQQIPNPVRLHVFWWDKSESVLAELQMMEMCPEVIKTITSMKNEEIRNLDFEEYLLEEVVNVFMNRIYSINDKSGSEKMLHTWQRDVTSLLSLATRLLIDVNGNQSLQRLRIYNDLSKSLKLQDLLEIRKIEVEEESEEMLSKQFIDNVFKKLASYDKNELSLSSQRSFINRCLNTLSMESPIRLLLYTKIFSTDPLPLSFSIVHRIFNTEYQEDEDIFFKLIEDPREVLRTSERLRLINDILEKDIDSPIAALCTDVLQTQFFDDFGIGKLSQYFTRATEILFTTEVKYLQMISAISLLKSFGKVFWKCARSLKHSLNRQIEFIFEDDEFMIDTDLDVINRRMDMPHPLIHSFLLYLLKILRNSQGFSMDDLKRFCNTNKTILPWLGGLAWTEKDRGRIDFIPYWYIEQYNQAEHAVDKIISRGDETFMKNLLESINNPKEKNVINLRISFSGAIMAKLYLVRASRDLNQAETILAQKIFEFLGKITLPKFYKETLAKFIKNDHPLFKLSVDSDNSKLFTCSVIAHVIALCLSLPPNSSPLADYLQNLKDCQNSFILTCPSDEQTVILNALVDDNVQDKRTTRYACTCGYTYVVGDCGNVIAQAVGTCPQCKKQIGGQGYNVPVVGNSRLDQIPLTQKVEVKVQAGYLIETRKTEDNYSVRDMSPASYRILHLFVHAIIGILAPSQIVTKFINNQKNTVANNIDVIAYCQRHISNDWTALKNILACGDEQLALTCHSILSRMTQTPLQGVATKLRTFAEREAWEKKFSTQYVSPLVKNAIGSAAEFRKFLETKSASAQIKIESEINEIMKVDEGYRRENLPRIWRQIGVPNMENFRAYYLNNAEHVRSFPFLEIFLKHEKNLSLIQHILPIVKFVQLLSSSLSYRLERQAARQLTFKEFIAKECDDDNSGESRRLMENAFTAFSQAWNTSIPYVKRYKCQTLRKSPPTMTENLSVVYGLIEPVDESIYLCAILDFLVQIQNEFLKDVIGIPSGKCQSLKFLEYYLDEKAKYHLQSIRLENAKAAHIISYKGITEIFKYSQFDLRICHGQEIAYDLCKIELELAHLLVFEKALIESNEQDLYMERFPYHKELFQGSMTILSEIKELVAQESIPEEKKLLFIGASKNSYGTIYQENFEMSLGMENPKELLSALEMIICFLKRTSGGDREILITDYMEKWMKLTILRDDNASYKLLTRSGLQLKHIVALYELVEEHVADVIATCIHPKYQAKINELIEQEIMDSINLNDQQETRDNNRNSNSNAKIPAEAFATALKRFILRHLSIGDSIVETTPLSTYLVQDEALECWPDS</sequence>
<feature type="non-terminal residue" evidence="8">
    <location>
        <position position="1"/>
    </location>
</feature>
<dbReference type="Pfam" id="PF20173">
    <property type="entry name" value="ZnF_RZ-type"/>
    <property type="match status" value="1"/>
</dbReference>
<protein>
    <submittedName>
        <fullName evidence="8">18336_t:CDS:1</fullName>
    </submittedName>
</protein>
<dbReference type="PANTHER" id="PTHR22605:SF1">
    <property type="entry name" value="RZ-TYPE DOMAIN-CONTAINING PROTEIN"/>
    <property type="match status" value="1"/>
</dbReference>
<dbReference type="GO" id="GO:0002376">
    <property type="term" value="P:immune system process"/>
    <property type="evidence" value="ECO:0007669"/>
    <property type="project" value="UniProtKB-KW"/>
</dbReference>
<evidence type="ECO:0000256" key="2">
    <source>
        <dbReference type="ARBA" id="ARBA00022490"/>
    </source>
</evidence>
<dbReference type="OrthoDB" id="2400221at2759"/>
<evidence type="ECO:0000256" key="3">
    <source>
        <dbReference type="ARBA" id="ARBA00022723"/>
    </source>
</evidence>
<dbReference type="InterPro" id="IPR031248">
    <property type="entry name" value="RNF213"/>
</dbReference>
<evidence type="ECO:0000313" key="8">
    <source>
        <dbReference type="EMBL" id="CAG8604072.1"/>
    </source>
</evidence>
<keyword evidence="5" id="KW-0862">Zinc</keyword>
<evidence type="ECO:0000256" key="4">
    <source>
        <dbReference type="ARBA" id="ARBA00022771"/>
    </source>
</evidence>
<accession>A0A9N9CM91</accession>
<dbReference type="Proteomes" id="UP000789342">
    <property type="component" value="Unassembled WGS sequence"/>
</dbReference>
<keyword evidence="9" id="KW-1185">Reference proteome</keyword>
<name>A0A9N9CM91_9GLOM</name>
<dbReference type="GO" id="GO:0004842">
    <property type="term" value="F:ubiquitin-protein transferase activity"/>
    <property type="evidence" value="ECO:0007669"/>
    <property type="project" value="InterPro"/>
</dbReference>
<evidence type="ECO:0000313" key="9">
    <source>
        <dbReference type="Proteomes" id="UP000789342"/>
    </source>
</evidence>
<evidence type="ECO:0000256" key="5">
    <source>
        <dbReference type="ARBA" id="ARBA00022833"/>
    </source>
</evidence>
<evidence type="ECO:0000259" key="7">
    <source>
        <dbReference type="PROSITE" id="PS51981"/>
    </source>
</evidence>
<dbReference type="SUPFAM" id="SSF52540">
    <property type="entry name" value="P-loop containing nucleoside triphosphate hydrolases"/>
    <property type="match status" value="1"/>
</dbReference>
<keyword evidence="3" id="KW-0479">Metal-binding</keyword>
<dbReference type="PANTHER" id="PTHR22605">
    <property type="entry name" value="RZ-TYPE DOMAIN-CONTAINING PROTEIN"/>
    <property type="match status" value="1"/>
</dbReference>
<evidence type="ECO:0000256" key="1">
    <source>
        <dbReference type="ARBA" id="ARBA00004496"/>
    </source>
</evidence>
<proteinExistence type="predicted"/>
<dbReference type="EMBL" id="CAJVPV010006372">
    <property type="protein sequence ID" value="CAG8604072.1"/>
    <property type="molecule type" value="Genomic_DNA"/>
</dbReference>
<dbReference type="PROSITE" id="PS51981">
    <property type="entry name" value="ZF_RZ"/>
    <property type="match status" value="1"/>
</dbReference>
<organism evidence="8 9">
    <name type="scientific">Acaulospora morrowiae</name>
    <dbReference type="NCBI Taxonomy" id="94023"/>
    <lineage>
        <taxon>Eukaryota</taxon>
        <taxon>Fungi</taxon>
        <taxon>Fungi incertae sedis</taxon>
        <taxon>Mucoromycota</taxon>
        <taxon>Glomeromycotina</taxon>
        <taxon>Glomeromycetes</taxon>
        <taxon>Diversisporales</taxon>
        <taxon>Acaulosporaceae</taxon>
        <taxon>Acaulospora</taxon>
    </lineage>
</organism>
<feature type="domain" description="RZ-type" evidence="7">
    <location>
        <begin position="1652"/>
        <end position="1731"/>
    </location>
</feature>
<comment type="caution">
    <text evidence="8">The sequence shown here is derived from an EMBL/GenBank/DDBJ whole genome shotgun (WGS) entry which is preliminary data.</text>
</comment>